<organism evidence="1 2">
    <name type="scientific">Ambrosiozyma monospora</name>
    <name type="common">Yeast</name>
    <name type="synonym">Endomycopsis monosporus</name>
    <dbReference type="NCBI Taxonomy" id="43982"/>
    <lineage>
        <taxon>Eukaryota</taxon>
        <taxon>Fungi</taxon>
        <taxon>Dikarya</taxon>
        <taxon>Ascomycota</taxon>
        <taxon>Saccharomycotina</taxon>
        <taxon>Pichiomycetes</taxon>
        <taxon>Pichiales</taxon>
        <taxon>Pichiaceae</taxon>
        <taxon>Ambrosiozyma</taxon>
    </lineage>
</organism>
<reference evidence="1" key="1">
    <citation type="submission" date="2023-04" db="EMBL/GenBank/DDBJ databases">
        <title>Ambrosiozyma monospora NBRC 10751.</title>
        <authorList>
            <person name="Ichikawa N."/>
            <person name="Sato H."/>
            <person name="Tonouchi N."/>
        </authorList>
    </citation>
    <scope>NUCLEOTIDE SEQUENCE</scope>
    <source>
        <strain evidence="1">NBRC 10751</strain>
    </source>
</reference>
<dbReference type="EMBL" id="BSXS01000297">
    <property type="protein sequence ID" value="GME71862.1"/>
    <property type="molecule type" value="Genomic_DNA"/>
</dbReference>
<evidence type="ECO:0000313" key="2">
    <source>
        <dbReference type="Proteomes" id="UP001165064"/>
    </source>
</evidence>
<gene>
    <name evidence="1" type="ORF">Amon02_000074300</name>
</gene>
<proteinExistence type="predicted"/>
<dbReference type="Proteomes" id="UP001165064">
    <property type="component" value="Unassembled WGS sequence"/>
</dbReference>
<evidence type="ECO:0000313" key="1">
    <source>
        <dbReference type="EMBL" id="GME71862.1"/>
    </source>
</evidence>
<protein>
    <submittedName>
        <fullName evidence="1">Unnamed protein product</fullName>
    </submittedName>
</protein>
<sequence length="846" mass="93453">MKVFNHLCLLLSLIATQLVPCVHAKRSLKATSLVTCDSNSLITPEMFDVVFDPDTGALRYDIKVTTELSGYIFADAYVYAYGFQVIKQSINFCNIGWKQFCPMYPGSIEIDSIQYLSRHYVNMIPEISYTFPDIDALARVIIKNSTGDQVGCLQASFTNGKTVSHVGAKWATAVVAGIGLLASALLSSFGNSSSASRISANAVSLFTYFQSVVIICMTHVQQVPPIAAAWSENLAWSMGLIRVTFMQKIFRWYVQATGGTPTQYLTNSSISTLIQRSYTFGKTAVKHAIPFFPLLEWAFPSLFLDDDSDDYITDYLDLEGRDILDVYNLKGTKYLKVIRGIDRTGLGSNIEPTSIVCTGFTFFVLCLYVLVAAFFIFRIAGKFVKGKGKSWFNSRERNWNGILKGVLQRYIYIGFPQLLILSLWEFTKVDSAAVVVIAVLFLILSCGIMGWALYRTLSFGAMSVKTHRNAAAILYGDPNVLSRYGFFYTMFNAKKYWFGAVIVGHIFVKGLFVALAQGSGKTQALAIFIIDLVFTIYLIREKPYLDKATNIVNILMAVVMLLNSFFFLFFSGLFGQPAAVSSVMGLIFFFLNAIFSLVLLILIIVYTLMALTSKNPDARFAPAKDDRTSFQKKDANGEEIPDGAQELFELGQVAKDHNSNWANEMYKLRDMVESSDNTAEKEKQQNLDEPLQLTGDEEKSFGGKLVSKLTGGKSMLRKLSRKGTKSKKTNPIDHPLPSTVNEAQGGATGPTLGSSDDGSYSSNEKRNSPGEDSLLKTAMHSLDPSSKSKHGRSESNTPIMNTFPDTEPSVGFRSQLNREMSGNISDGDLSLYNNGGSATTPAPVYK</sequence>
<name>A0ACB5ST93_AMBMO</name>
<comment type="caution">
    <text evidence="1">The sequence shown here is derived from an EMBL/GenBank/DDBJ whole genome shotgun (WGS) entry which is preliminary data.</text>
</comment>
<accession>A0ACB5ST93</accession>
<keyword evidence="2" id="KW-1185">Reference proteome</keyword>